<name>A0A8B7ZY49_ACAPL</name>
<dbReference type="CTD" id="54951"/>
<dbReference type="Proteomes" id="UP000694845">
    <property type="component" value="Unplaced"/>
</dbReference>
<dbReference type="Pfam" id="PF07258">
    <property type="entry name" value="COMM_domain"/>
    <property type="match status" value="1"/>
</dbReference>
<protein>
    <submittedName>
        <fullName evidence="3">COMM domain-containing protein 8-like</fullName>
    </submittedName>
</protein>
<reference evidence="3" key="1">
    <citation type="submission" date="2025-08" db="UniProtKB">
        <authorList>
            <consortium name="RefSeq"/>
        </authorList>
    </citation>
    <scope>IDENTIFICATION</scope>
</reference>
<dbReference type="OrthoDB" id="17646at2759"/>
<proteinExistence type="predicted"/>
<dbReference type="AlphaFoldDB" id="A0A8B7ZY49"/>
<gene>
    <name evidence="3" type="primary">LOC110988875</name>
</gene>
<evidence type="ECO:0000313" key="3">
    <source>
        <dbReference type="RefSeq" id="XP_022108486.1"/>
    </source>
</evidence>
<dbReference type="GeneID" id="110988875"/>
<dbReference type="RefSeq" id="XP_022108486.1">
    <property type="nucleotide sequence ID" value="XM_022252794.1"/>
</dbReference>
<organism evidence="2 3">
    <name type="scientific">Acanthaster planci</name>
    <name type="common">Crown-of-thorns starfish</name>
    <dbReference type="NCBI Taxonomy" id="133434"/>
    <lineage>
        <taxon>Eukaryota</taxon>
        <taxon>Metazoa</taxon>
        <taxon>Echinodermata</taxon>
        <taxon>Eleutherozoa</taxon>
        <taxon>Asterozoa</taxon>
        <taxon>Asteroidea</taxon>
        <taxon>Valvatacea</taxon>
        <taxon>Valvatida</taxon>
        <taxon>Acanthasteridae</taxon>
        <taxon>Acanthaster</taxon>
    </lineage>
</organism>
<keyword evidence="2" id="KW-1185">Reference proteome</keyword>
<evidence type="ECO:0000259" key="1">
    <source>
        <dbReference type="PROSITE" id="PS51269"/>
    </source>
</evidence>
<feature type="domain" description="COMM" evidence="1">
    <location>
        <begin position="115"/>
        <end position="182"/>
    </location>
</feature>
<dbReference type="InterPro" id="IPR017920">
    <property type="entry name" value="COMM"/>
</dbReference>
<evidence type="ECO:0000313" key="2">
    <source>
        <dbReference type="Proteomes" id="UP000694845"/>
    </source>
</evidence>
<accession>A0A8B7ZY49</accession>
<dbReference type="InterPro" id="IPR047155">
    <property type="entry name" value="COMMD4/6/7/8"/>
</dbReference>
<dbReference type="PANTHER" id="PTHR16231:SF0">
    <property type="entry name" value="COMM DOMAIN-CONTAINING PROTEIN 8"/>
    <property type="match status" value="1"/>
</dbReference>
<dbReference type="Pfam" id="PF22838">
    <property type="entry name" value="COMMD8_HN"/>
    <property type="match status" value="1"/>
</dbReference>
<sequence length="183" mass="20676">MAAYMDNLQLLEKIPSDKLESLLHQVIDGICGHCRPRLQDYGKIWTGQEWLQVVDASQAWIKHAVKNGLTKDGMEKDLDSLPAEIRRKLVECVTVRRGDIRDSLLADTAAISQAYLKDFDWKLKLALSSDKIASVQEPLLTIDFNVQEGDENKRVSLEMDRQELSKLIASLETANKAVLQLKT</sequence>
<dbReference type="KEGG" id="aplc:110988875"/>
<dbReference type="OMA" id="KLCHRVV"/>
<dbReference type="InterPro" id="IPR055184">
    <property type="entry name" value="COMMD8_HN"/>
</dbReference>
<dbReference type="PROSITE" id="PS51269">
    <property type="entry name" value="COMM"/>
    <property type="match status" value="1"/>
</dbReference>
<dbReference type="PANTHER" id="PTHR16231">
    <property type="entry name" value="COMM DOMAIN-CONTAINING PROTEIN 4-8 FAMILY MEMBER"/>
    <property type="match status" value="1"/>
</dbReference>